<evidence type="ECO:0000256" key="1">
    <source>
        <dbReference type="ARBA" id="ARBA00023125"/>
    </source>
</evidence>
<proteinExistence type="predicted"/>
<dbReference type="InterPro" id="IPR001647">
    <property type="entry name" value="HTH_TetR"/>
</dbReference>
<evidence type="ECO:0000256" key="2">
    <source>
        <dbReference type="PROSITE-ProRule" id="PRU00335"/>
    </source>
</evidence>
<gene>
    <name evidence="4" type="ORF">EUA03_12990</name>
</gene>
<organism evidence="4 5">
    <name type="scientific">Mycolicibacterium mucogenicum</name>
    <name type="common">Mycobacterium mucogenicum</name>
    <dbReference type="NCBI Taxonomy" id="56689"/>
    <lineage>
        <taxon>Bacteria</taxon>
        <taxon>Bacillati</taxon>
        <taxon>Actinomycetota</taxon>
        <taxon>Actinomycetes</taxon>
        <taxon>Mycobacteriales</taxon>
        <taxon>Mycobacteriaceae</taxon>
        <taxon>Mycolicibacterium</taxon>
    </lineage>
</organism>
<dbReference type="EMBL" id="SDLO01000009">
    <property type="protein sequence ID" value="TDK89031.1"/>
    <property type="molecule type" value="Genomic_DNA"/>
</dbReference>
<evidence type="ECO:0000259" key="3">
    <source>
        <dbReference type="PROSITE" id="PS50977"/>
    </source>
</evidence>
<protein>
    <submittedName>
        <fullName evidence="4">TetR/AcrR family transcriptional regulator</fullName>
    </submittedName>
</protein>
<dbReference type="Gene3D" id="1.10.10.60">
    <property type="entry name" value="Homeodomain-like"/>
    <property type="match status" value="1"/>
</dbReference>
<feature type="DNA-binding region" description="H-T-H motif" evidence="2">
    <location>
        <begin position="45"/>
        <end position="64"/>
    </location>
</feature>
<dbReference type="PANTHER" id="PTHR30055">
    <property type="entry name" value="HTH-TYPE TRANSCRIPTIONAL REGULATOR RUTR"/>
    <property type="match status" value="1"/>
</dbReference>
<dbReference type="Pfam" id="PF00440">
    <property type="entry name" value="TetR_N"/>
    <property type="match status" value="1"/>
</dbReference>
<feature type="domain" description="HTH tetR-type" evidence="3">
    <location>
        <begin position="22"/>
        <end position="82"/>
    </location>
</feature>
<dbReference type="PANTHER" id="PTHR30055:SF226">
    <property type="entry name" value="HTH-TYPE TRANSCRIPTIONAL REGULATOR PKSA"/>
    <property type="match status" value="1"/>
</dbReference>
<dbReference type="SUPFAM" id="SSF48498">
    <property type="entry name" value="Tetracyclin repressor-like, C-terminal domain"/>
    <property type="match status" value="1"/>
</dbReference>
<name>A0A4R5WI03_MYCMU</name>
<dbReference type="PROSITE" id="PS50977">
    <property type="entry name" value="HTH_TETR_2"/>
    <property type="match status" value="1"/>
</dbReference>
<dbReference type="InterPro" id="IPR009057">
    <property type="entry name" value="Homeodomain-like_sf"/>
</dbReference>
<dbReference type="GO" id="GO:0003700">
    <property type="term" value="F:DNA-binding transcription factor activity"/>
    <property type="evidence" value="ECO:0007669"/>
    <property type="project" value="TreeGrafter"/>
</dbReference>
<dbReference type="SUPFAM" id="SSF46689">
    <property type="entry name" value="Homeodomain-like"/>
    <property type="match status" value="1"/>
</dbReference>
<dbReference type="AlphaFoldDB" id="A0A4R5WI03"/>
<keyword evidence="1 2" id="KW-0238">DNA-binding</keyword>
<comment type="caution">
    <text evidence="4">The sequence shown here is derived from an EMBL/GenBank/DDBJ whole genome shotgun (WGS) entry which is preliminary data.</text>
</comment>
<evidence type="ECO:0000313" key="4">
    <source>
        <dbReference type="EMBL" id="TDK89031.1"/>
    </source>
</evidence>
<reference evidence="4 5" key="1">
    <citation type="submission" date="2019-01" db="EMBL/GenBank/DDBJ databases">
        <title>High-quality-draft genome sequences of five non-tuberculosis mycobacteriaceae isolated from a nosocomial environment.</title>
        <authorList>
            <person name="Tiago I."/>
            <person name="Alarico S."/>
            <person name="Pereira S.G."/>
            <person name="Coelho C."/>
            <person name="Maranha A."/>
            <person name="Empadinhas N."/>
        </authorList>
    </citation>
    <scope>NUCLEOTIDE SEQUENCE [LARGE SCALE GENOMIC DNA]</scope>
    <source>
        <strain evidence="4 5">24AIII</strain>
    </source>
</reference>
<accession>A0A4R5WI03</accession>
<dbReference type="InterPro" id="IPR050109">
    <property type="entry name" value="HTH-type_TetR-like_transc_reg"/>
</dbReference>
<dbReference type="PRINTS" id="PR00455">
    <property type="entry name" value="HTHTETR"/>
</dbReference>
<dbReference type="GO" id="GO:0000976">
    <property type="term" value="F:transcription cis-regulatory region binding"/>
    <property type="evidence" value="ECO:0007669"/>
    <property type="project" value="TreeGrafter"/>
</dbReference>
<sequence length="226" mass="25189">MIRVTGEARATMAERQRAKRAELVREEVIEAALAEFAERGYHQTSISHIAKRLGSGHSMFYRYFENKRDIVDHAVRQVNARVLAAIGDSTPGRLTSITEFRDHLLGIGMAYSELLADEPRLMQLIVVQAAGVDQQMTEEFQRLFDDGARVLANMLRDGINQGYIRADVDVRATAQTICAIPFGIALRYGQKPSREELLAQTIASNELVCRGIATEWPQSGQEAAAR</sequence>
<evidence type="ECO:0000313" key="5">
    <source>
        <dbReference type="Proteomes" id="UP000294929"/>
    </source>
</evidence>
<dbReference type="InterPro" id="IPR036271">
    <property type="entry name" value="Tet_transcr_reg_TetR-rel_C_sf"/>
</dbReference>
<dbReference type="Proteomes" id="UP000294929">
    <property type="component" value="Unassembled WGS sequence"/>
</dbReference>
<dbReference type="Gene3D" id="1.10.357.10">
    <property type="entry name" value="Tetracycline Repressor, domain 2"/>
    <property type="match status" value="1"/>
</dbReference>